<evidence type="ECO:0000313" key="2">
    <source>
        <dbReference type="Proteomes" id="UP000054721"/>
    </source>
</evidence>
<reference evidence="1 2" key="1">
    <citation type="submission" date="2015-05" db="EMBL/GenBank/DDBJ databases">
        <title>Evolution of Trichinella species and genotypes.</title>
        <authorList>
            <person name="Korhonen P.K."/>
            <person name="Edoardo P."/>
            <person name="Giuseppe L.R."/>
            <person name="Gasser R.B."/>
        </authorList>
    </citation>
    <scope>NUCLEOTIDE SEQUENCE [LARGE SCALE GENOMIC DNA]</scope>
    <source>
        <strain evidence="1">ISS10</strain>
    </source>
</reference>
<gene>
    <name evidence="1" type="ORF">T02_13086</name>
</gene>
<protein>
    <submittedName>
        <fullName evidence="1">Uncharacterized protein</fullName>
    </submittedName>
</protein>
<organism evidence="1 2">
    <name type="scientific">Trichinella nativa</name>
    <dbReference type="NCBI Taxonomy" id="6335"/>
    <lineage>
        <taxon>Eukaryota</taxon>
        <taxon>Metazoa</taxon>
        <taxon>Ecdysozoa</taxon>
        <taxon>Nematoda</taxon>
        <taxon>Enoplea</taxon>
        <taxon>Dorylaimia</taxon>
        <taxon>Trichinellida</taxon>
        <taxon>Trichinellidae</taxon>
        <taxon>Trichinella</taxon>
    </lineage>
</organism>
<keyword evidence="2" id="KW-1185">Reference proteome</keyword>
<comment type="caution">
    <text evidence="1">The sequence shown here is derived from an EMBL/GenBank/DDBJ whole genome shotgun (WGS) entry which is preliminary data.</text>
</comment>
<proteinExistence type="predicted"/>
<accession>A0A0V1KI60</accession>
<sequence length="35" mass="4097">MRDNFVNPLLGAIIEKKPKWQNTSHKSVVQEHLHT</sequence>
<dbReference type="Proteomes" id="UP000054721">
    <property type="component" value="Unassembled WGS sequence"/>
</dbReference>
<dbReference type="AlphaFoldDB" id="A0A0V1KI60"/>
<name>A0A0V1KI60_9BILA</name>
<evidence type="ECO:0000313" key="1">
    <source>
        <dbReference type="EMBL" id="KRZ46969.1"/>
    </source>
</evidence>
<dbReference type="EMBL" id="JYDW01001676">
    <property type="protein sequence ID" value="KRZ46969.1"/>
    <property type="molecule type" value="Genomic_DNA"/>
</dbReference>